<keyword evidence="2 5" id="KW-0689">Ribosomal protein</keyword>
<keyword evidence="3 5" id="KW-0687">Ribonucleoprotein</keyword>
<dbReference type="Pfam" id="PF03946">
    <property type="entry name" value="Ribosomal_L11_N"/>
    <property type="match status" value="1"/>
</dbReference>
<dbReference type="CDD" id="cd00349">
    <property type="entry name" value="Ribosomal_L11"/>
    <property type="match status" value="1"/>
</dbReference>
<dbReference type="NCBIfam" id="TIGR01632">
    <property type="entry name" value="L11_bact"/>
    <property type="match status" value="1"/>
</dbReference>
<dbReference type="STRING" id="5486.A0A367XQB2"/>
<accession>A0A367XQB2</accession>
<name>A0A367XQB2_9ASCO</name>
<comment type="similarity">
    <text evidence="1 5">Belongs to the universal ribosomal protein uL11 family.</text>
</comment>
<dbReference type="Proteomes" id="UP000253472">
    <property type="component" value="Unassembled WGS sequence"/>
</dbReference>
<dbReference type="AlphaFoldDB" id="A0A367XQB2"/>
<dbReference type="InterPro" id="IPR020784">
    <property type="entry name" value="Ribosomal_uL11_N"/>
</dbReference>
<evidence type="ECO:0000259" key="7">
    <source>
        <dbReference type="Pfam" id="PF03946"/>
    </source>
</evidence>
<dbReference type="InterPro" id="IPR020783">
    <property type="entry name" value="Ribosomal_uL11_C"/>
</dbReference>
<evidence type="ECO:0000256" key="5">
    <source>
        <dbReference type="RuleBase" id="RU003978"/>
    </source>
</evidence>
<proteinExistence type="inferred from homology"/>
<dbReference type="PANTHER" id="PTHR11661:SF1">
    <property type="entry name" value="LARGE RIBOSOMAL SUBUNIT PROTEIN UL11M"/>
    <property type="match status" value="1"/>
</dbReference>
<evidence type="ECO:0000313" key="9">
    <source>
        <dbReference type="Proteomes" id="UP000253472"/>
    </source>
</evidence>
<organism evidence="8 9">
    <name type="scientific">Candida viswanathii</name>
    <dbReference type="NCBI Taxonomy" id="5486"/>
    <lineage>
        <taxon>Eukaryota</taxon>
        <taxon>Fungi</taxon>
        <taxon>Dikarya</taxon>
        <taxon>Ascomycota</taxon>
        <taxon>Saccharomycotina</taxon>
        <taxon>Pichiomycetes</taxon>
        <taxon>Debaryomycetaceae</taxon>
        <taxon>Candida/Lodderomyces clade</taxon>
        <taxon>Candida</taxon>
    </lineage>
</organism>
<evidence type="ECO:0000256" key="4">
    <source>
        <dbReference type="ARBA" id="ARBA00040104"/>
    </source>
</evidence>
<feature type="domain" description="Large ribosomal subunit protein uL11 N-terminal" evidence="7">
    <location>
        <begin position="8"/>
        <end position="66"/>
    </location>
</feature>
<reference evidence="8 9" key="1">
    <citation type="submission" date="2018-06" db="EMBL/GenBank/DDBJ databases">
        <title>Whole genome sequencing of Candida tropicalis (genome annotated by CSBL at Korea University).</title>
        <authorList>
            <person name="Ahn J."/>
        </authorList>
    </citation>
    <scope>NUCLEOTIDE SEQUENCE [LARGE SCALE GENOMIC DNA]</scope>
    <source>
        <strain evidence="8 9">ATCC 20962</strain>
    </source>
</reference>
<dbReference type="GO" id="GO:0003735">
    <property type="term" value="F:structural constituent of ribosome"/>
    <property type="evidence" value="ECO:0007669"/>
    <property type="project" value="InterPro"/>
</dbReference>
<dbReference type="FunFam" id="1.10.10.250:FF:000003">
    <property type="entry name" value="Mitochondrial ribosomal protein L11"/>
    <property type="match status" value="1"/>
</dbReference>
<dbReference type="PANTHER" id="PTHR11661">
    <property type="entry name" value="60S RIBOSOMAL PROTEIN L12"/>
    <property type="match status" value="1"/>
</dbReference>
<gene>
    <name evidence="8" type="primary">MRPL19_0</name>
    <name evidence="8" type="ORF">Cantr_05522</name>
</gene>
<dbReference type="InterPro" id="IPR006519">
    <property type="entry name" value="Ribosomal_uL11_bac-typ"/>
</dbReference>
<feature type="domain" description="Large ribosomal subunit protein uL11 C-terminal" evidence="6">
    <location>
        <begin position="71"/>
        <end position="141"/>
    </location>
</feature>
<dbReference type="InterPro" id="IPR000911">
    <property type="entry name" value="Ribosomal_uL11"/>
</dbReference>
<evidence type="ECO:0000256" key="2">
    <source>
        <dbReference type="ARBA" id="ARBA00022980"/>
    </source>
</evidence>
<dbReference type="Gene3D" id="3.30.1550.10">
    <property type="entry name" value="Ribosomal protein L11/L12, N-terminal domain"/>
    <property type="match status" value="1"/>
</dbReference>
<evidence type="ECO:0000256" key="3">
    <source>
        <dbReference type="ARBA" id="ARBA00023274"/>
    </source>
</evidence>
<dbReference type="EMBL" id="QLNQ01000029">
    <property type="protein sequence ID" value="RCK55806.1"/>
    <property type="molecule type" value="Genomic_DNA"/>
</dbReference>
<dbReference type="OrthoDB" id="1091498at2759"/>
<dbReference type="Pfam" id="PF00298">
    <property type="entry name" value="Ribosomal_L11"/>
    <property type="match status" value="1"/>
</dbReference>
<evidence type="ECO:0000313" key="8">
    <source>
        <dbReference type="EMBL" id="RCK55806.1"/>
    </source>
</evidence>
<dbReference type="GO" id="GO:0006412">
    <property type="term" value="P:translation"/>
    <property type="evidence" value="ECO:0007669"/>
    <property type="project" value="InterPro"/>
</dbReference>
<dbReference type="SUPFAM" id="SSF54747">
    <property type="entry name" value="Ribosomal L11/L12e N-terminal domain"/>
    <property type="match status" value="1"/>
</dbReference>
<dbReference type="InterPro" id="IPR036769">
    <property type="entry name" value="Ribosomal_uL11_C_sf"/>
</dbReference>
<sequence>MSTKPALIRLVVGAGKAAPAPPVGPALGSKGVKAIDFCKEFNARLAVYLDSVPIPVNVYVKPDRSFTFEMKSPSTSWLLMKAAGVSKGSGVGLKEPVGKISLKHVWQIALIKKTDERHKDVDMRAIVSGVISTAKLNGIEVVA</sequence>
<comment type="caution">
    <text evidence="8">The sequence shown here is derived from an EMBL/GenBank/DDBJ whole genome shotgun (WGS) entry which is preliminary data.</text>
</comment>
<evidence type="ECO:0000256" key="1">
    <source>
        <dbReference type="ARBA" id="ARBA00010537"/>
    </source>
</evidence>
<dbReference type="GO" id="GO:0070180">
    <property type="term" value="F:large ribosomal subunit rRNA binding"/>
    <property type="evidence" value="ECO:0007669"/>
    <property type="project" value="TreeGrafter"/>
</dbReference>
<keyword evidence="9" id="KW-1185">Reference proteome</keyword>
<dbReference type="HAMAP" id="MF_00736">
    <property type="entry name" value="Ribosomal_uL11"/>
    <property type="match status" value="1"/>
</dbReference>
<dbReference type="Gene3D" id="1.10.10.250">
    <property type="entry name" value="Ribosomal protein L11, C-terminal domain"/>
    <property type="match status" value="1"/>
</dbReference>
<dbReference type="InterPro" id="IPR036796">
    <property type="entry name" value="Ribosomal_uL11_N_sf"/>
</dbReference>
<dbReference type="SUPFAM" id="SSF46906">
    <property type="entry name" value="Ribosomal protein L11, C-terminal domain"/>
    <property type="match status" value="1"/>
</dbReference>
<evidence type="ECO:0000259" key="6">
    <source>
        <dbReference type="Pfam" id="PF00298"/>
    </source>
</evidence>
<dbReference type="SMART" id="SM00649">
    <property type="entry name" value="RL11"/>
    <property type="match status" value="1"/>
</dbReference>
<protein>
    <recommendedName>
        <fullName evidence="4">Large ribosomal subunit protein uL11m</fullName>
    </recommendedName>
</protein>
<dbReference type="GO" id="GO:0005762">
    <property type="term" value="C:mitochondrial large ribosomal subunit"/>
    <property type="evidence" value="ECO:0007669"/>
    <property type="project" value="TreeGrafter"/>
</dbReference>